<gene>
    <name evidence="1" type="ORF">AVENLUH5627_00175</name>
</gene>
<dbReference type="AlphaFoldDB" id="A0A137XTU8"/>
<dbReference type="RefSeq" id="WP_004880740.1">
    <property type="nucleotide sequence ID" value="NZ_BCLZ01000012.1"/>
</dbReference>
<dbReference type="Proteomes" id="UP000075680">
    <property type="component" value="Unassembled WGS sequence"/>
</dbReference>
<dbReference type="EMBL" id="JRUE01000022">
    <property type="protein sequence ID" value="KXZ74240.1"/>
    <property type="molecule type" value="Genomic_DNA"/>
</dbReference>
<comment type="caution">
    <text evidence="1">The sequence shown here is derived from an EMBL/GenBank/DDBJ whole genome shotgun (WGS) entry which is preliminary data.</text>
</comment>
<sequence>MTILSIQSIFSNLSYYQENYLDIIQNPTQYYQSVENANIHFAAFSDERLYLGDLLQLWFGDKWTEHQLQILEKSRNLLSNKNLENRENALFLFAFEKQGLFKQAHAYAWNVLEQKIQKISLNESFPFYCHYLSLSRPQRLS</sequence>
<dbReference type="PATRIC" id="fig|52133.18.peg.181"/>
<evidence type="ECO:0000313" key="2">
    <source>
        <dbReference type="Proteomes" id="UP000075680"/>
    </source>
</evidence>
<protein>
    <submittedName>
        <fullName evidence="1">Uncharacterized protein</fullName>
    </submittedName>
</protein>
<organism evidence="1 2">
    <name type="scientific">Acinetobacter venetianus</name>
    <dbReference type="NCBI Taxonomy" id="52133"/>
    <lineage>
        <taxon>Bacteria</taxon>
        <taxon>Pseudomonadati</taxon>
        <taxon>Pseudomonadota</taxon>
        <taxon>Gammaproteobacteria</taxon>
        <taxon>Moraxellales</taxon>
        <taxon>Moraxellaceae</taxon>
        <taxon>Acinetobacter</taxon>
    </lineage>
</organism>
<accession>A0A150I333</accession>
<accession>A0A137XTU8</accession>
<evidence type="ECO:0000313" key="1">
    <source>
        <dbReference type="EMBL" id="KXZ74240.1"/>
    </source>
</evidence>
<proteinExistence type="predicted"/>
<reference evidence="1 2" key="1">
    <citation type="journal article" date="2016" name="Sci. Rep.">
        <title>Genomic and phenotypic characterization of the species Acinetobacter venetianus.</title>
        <authorList>
            <person name="Fondi M."/>
            <person name="Maida I."/>
            <person name="Perrin E."/>
            <person name="Orlandini V."/>
            <person name="La Torre L."/>
            <person name="Bosi E."/>
            <person name="Negroni A."/>
            <person name="Zanaroli G."/>
            <person name="Fava F."/>
            <person name="Decorosi F."/>
            <person name="Giovannetti L."/>
            <person name="Viti C."/>
            <person name="Vaneechoutte M."/>
            <person name="Dijkshoorn L."/>
            <person name="Fani R."/>
        </authorList>
    </citation>
    <scope>NUCLEOTIDE SEQUENCE [LARGE SCALE GENOMIC DNA]</scope>
    <source>
        <strain evidence="1 2">LUH5627</strain>
    </source>
</reference>
<name>A0A137XTU8_9GAMM</name>
<dbReference type="GeneID" id="58195406"/>